<dbReference type="OrthoDB" id="251806at2759"/>
<evidence type="ECO:0000256" key="1">
    <source>
        <dbReference type="SAM" id="MobiDB-lite"/>
    </source>
</evidence>
<organism evidence="2 3">
    <name type="scientific">Trypanosoma conorhini</name>
    <dbReference type="NCBI Taxonomy" id="83891"/>
    <lineage>
        <taxon>Eukaryota</taxon>
        <taxon>Discoba</taxon>
        <taxon>Euglenozoa</taxon>
        <taxon>Kinetoplastea</taxon>
        <taxon>Metakinetoplastina</taxon>
        <taxon>Trypanosomatida</taxon>
        <taxon>Trypanosomatidae</taxon>
        <taxon>Trypanosoma</taxon>
    </lineage>
</organism>
<accession>A0A3R7KVI7</accession>
<protein>
    <submittedName>
        <fullName evidence="2">Uncharacterized protein</fullName>
    </submittedName>
</protein>
<proteinExistence type="predicted"/>
<dbReference type="EMBL" id="MKKU01000306">
    <property type="protein sequence ID" value="RNF16037.1"/>
    <property type="molecule type" value="Genomic_DNA"/>
</dbReference>
<dbReference type="AlphaFoldDB" id="A0A3R7KVI7"/>
<evidence type="ECO:0000313" key="2">
    <source>
        <dbReference type="EMBL" id="RNF16037.1"/>
    </source>
</evidence>
<dbReference type="RefSeq" id="XP_029227676.1">
    <property type="nucleotide sequence ID" value="XM_029372219.1"/>
</dbReference>
<reference evidence="2 3" key="1">
    <citation type="journal article" date="2018" name="BMC Genomics">
        <title>Genomic comparison of Trypanosoma conorhini and Trypanosoma rangeli to Trypanosoma cruzi strains of high and low virulence.</title>
        <authorList>
            <person name="Bradwell K.R."/>
            <person name="Koparde V.N."/>
            <person name="Matveyev A.V."/>
            <person name="Serrano M.G."/>
            <person name="Alves J.M."/>
            <person name="Parikh H."/>
            <person name="Huang B."/>
            <person name="Lee V."/>
            <person name="Espinosa-Alvarez O."/>
            <person name="Ortiz P.A."/>
            <person name="Costa-Martins A.G."/>
            <person name="Teixeira M.M."/>
            <person name="Buck G.A."/>
        </authorList>
    </citation>
    <scope>NUCLEOTIDE SEQUENCE [LARGE SCALE GENOMIC DNA]</scope>
    <source>
        <strain evidence="2 3">025E</strain>
    </source>
</reference>
<dbReference type="Proteomes" id="UP000284403">
    <property type="component" value="Unassembled WGS sequence"/>
</dbReference>
<sequence>MALVHAQYGGGGGAIYTLPNEDPPSSDALARWRGAGCPPYPYRLVRRLIVVPAAAPRADESGDAPSLPQAQRLQKTREANARDRRRSERYSGLLRSHYVPLVPFSTFAGPRQESCTVPTTAEHSAAIRQPQFGRPKEDYLMCRGFHPGPEQYDRRGGPRMGAAPRQTLQLERMYRREVAPLPPRVLGLPGGAGALFPI</sequence>
<dbReference type="GeneID" id="40318929"/>
<feature type="region of interest" description="Disordered" evidence="1">
    <location>
        <begin position="56"/>
        <end position="89"/>
    </location>
</feature>
<gene>
    <name evidence="2" type="ORF">Tco025E_05318</name>
</gene>
<keyword evidence="3" id="KW-1185">Reference proteome</keyword>
<name>A0A3R7KVI7_9TRYP</name>
<comment type="caution">
    <text evidence="2">The sequence shown here is derived from an EMBL/GenBank/DDBJ whole genome shotgun (WGS) entry which is preliminary data.</text>
</comment>
<evidence type="ECO:0000313" key="3">
    <source>
        <dbReference type="Proteomes" id="UP000284403"/>
    </source>
</evidence>
<feature type="compositionally biased region" description="Basic and acidic residues" evidence="1">
    <location>
        <begin position="75"/>
        <end position="89"/>
    </location>
</feature>